<dbReference type="EC" id="2.4.1.207" evidence="8"/>
<keyword evidence="1 8" id="KW-0808">Transferase</keyword>
<evidence type="ECO:0000256" key="8">
    <source>
        <dbReference type="RuleBase" id="RU361120"/>
    </source>
</evidence>
<evidence type="ECO:0000256" key="4">
    <source>
        <dbReference type="ARBA" id="ARBA00023180"/>
    </source>
</evidence>
<evidence type="ECO:0000256" key="9">
    <source>
        <dbReference type="SAM" id="Phobius"/>
    </source>
</evidence>
<name>A0A8T0I2I4_CERPU</name>
<keyword evidence="8" id="KW-0052">Apoplast</keyword>
<dbReference type="GO" id="GO:0071555">
    <property type="term" value="P:cell wall organization"/>
    <property type="evidence" value="ECO:0007669"/>
    <property type="project" value="UniProtKB-KW"/>
</dbReference>
<keyword evidence="9" id="KW-0812">Transmembrane</keyword>
<keyword evidence="2 8" id="KW-0378">Hydrolase</keyword>
<keyword evidence="3" id="KW-1015">Disulfide bond</keyword>
<dbReference type="InterPro" id="IPR016455">
    <property type="entry name" value="XTH"/>
</dbReference>
<comment type="similarity">
    <text evidence="8">Belongs to the glycosyl hydrolase 16 family.</text>
</comment>
<comment type="PTM">
    <text evidence="8">Contains at least one intrachain disulfide bond essential for its enzymatic activity.</text>
</comment>
<evidence type="ECO:0000256" key="5">
    <source>
        <dbReference type="ARBA" id="ARBA00023295"/>
    </source>
</evidence>
<evidence type="ECO:0000256" key="3">
    <source>
        <dbReference type="ARBA" id="ARBA00023157"/>
    </source>
</evidence>
<evidence type="ECO:0000256" key="7">
    <source>
        <dbReference type="PIRSR" id="PIRSR005604-2"/>
    </source>
</evidence>
<keyword evidence="5 8" id="KW-0326">Glycosidase</keyword>
<accession>A0A8T0I2I4</accession>
<dbReference type="InterPro" id="IPR000757">
    <property type="entry name" value="Beta-glucanase-like"/>
</dbReference>
<dbReference type="InterPro" id="IPR044791">
    <property type="entry name" value="Beta-glucanase/XTH"/>
</dbReference>
<dbReference type="Gene3D" id="2.60.120.200">
    <property type="match status" value="1"/>
</dbReference>
<keyword evidence="9" id="KW-0472">Membrane</keyword>
<dbReference type="PROSITE" id="PS01034">
    <property type="entry name" value="GH16_1"/>
    <property type="match status" value="1"/>
</dbReference>
<evidence type="ECO:0000313" key="12">
    <source>
        <dbReference type="Proteomes" id="UP000822688"/>
    </source>
</evidence>
<feature type="active site" description="Proton donor" evidence="6">
    <location>
        <position position="130"/>
    </location>
</feature>
<dbReference type="SUPFAM" id="SSF49899">
    <property type="entry name" value="Concanavalin A-like lectins/glucanases"/>
    <property type="match status" value="1"/>
</dbReference>
<dbReference type="InterPro" id="IPR013320">
    <property type="entry name" value="ConA-like_dom_sf"/>
</dbReference>
<dbReference type="EMBL" id="CM026425">
    <property type="protein sequence ID" value="KAG0576873.1"/>
    <property type="molecule type" value="Genomic_DNA"/>
</dbReference>
<evidence type="ECO:0000256" key="1">
    <source>
        <dbReference type="ARBA" id="ARBA00022679"/>
    </source>
</evidence>
<dbReference type="InterPro" id="IPR008263">
    <property type="entry name" value="GH16_AS"/>
</dbReference>
<evidence type="ECO:0000259" key="10">
    <source>
        <dbReference type="PROSITE" id="PS51762"/>
    </source>
</evidence>
<dbReference type="InterPro" id="IPR010713">
    <property type="entry name" value="XET_C"/>
</dbReference>
<keyword evidence="8" id="KW-0134">Cell wall</keyword>
<dbReference type="GO" id="GO:0004553">
    <property type="term" value="F:hydrolase activity, hydrolyzing O-glycosyl compounds"/>
    <property type="evidence" value="ECO:0007669"/>
    <property type="project" value="InterPro"/>
</dbReference>
<feature type="transmembrane region" description="Helical" evidence="9">
    <location>
        <begin position="19"/>
        <end position="38"/>
    </location>
</feature>
<feature type="active site" description="Nucleophile" evidence="6">
    <location>
        <position position="126"/>
    </location>
</feature>
<gene>
    <name evidence="11" type="ORF">KC19_5G114800</name>
</gene>
<evidence type="ECO:0000313" key="11">
    <source>
        <dbReference type="EMBL" id="KAG0576873.1"/>
    </source>
</evidence>
<comment type="caution">
    <text evidence="11">The sequence shown here is derived from an EMBL/GenBank/DDBJ whole genome shotgun (WGS) entry which is preliminary data.</text>
</comment>
<keyword evidence="8" id="KW-0964">Secreted</keyword>
<dbReference type="PIRSF" id="PIRSF005604">
    <property type="entry name" value="XET"/>
    <property type="match status" value="1"/>
</dbReference>
<proteinExistence type="inferred from homology"/>
<feature type="domain" description="GH16" evidence="10">
    <location>
        <begin position="5"/>
        <end position="241"/>
    </location>
</feature>
<dbReference type="AlphaFoldDB" id="A0A8T0I2I4"/>
<dbReference type="Pfam" id="PF06955">
    <property type="entry name" value="XET_C"/>
    <property type="match status" value="1"/>
</dbReference>
<protein>
    <recommendedName>
        <fullName evidence="8">Xyloglucan endotransglucosylase/hydrolase</fullName>
        <ecNumber evidence="8">2.4.1.207</ecNumber>
    </recommendedName>
</protein>
<sequence length="323" mass="36799">MTIQETFQQLQKPSRKRKLAFCIILACVIFIIILAVVISTATKHEKPSNGGFSEDFSITWAENHTRISDHGKRLELILDKKSGSGFKSKEKFLFGSIKMDIKLVPADSAGTVTAYYLSSETPNHDELDFEFLGNTSGQPYILQTNVFANGTGQREQRINLWFDPTTDYHTYGVLWNRRQIVFLVDDLPIRVFTNNENMGMAFPNQQPMNIFSSIWFNGDSWATQGGRVKTDWTHAPFIATYQNYNLDACVAKDAYAPCAMPVANKWWDQSEYQALSAAQQDKVRWVEENYMVYNYCSDMKRNPTVPFECIRNSGGFLGLGSLH</sequence>
<feature type="glycosylation site" description="N-linked (GlcNAc...) asparagine" evidence="7">
    <location>
        <position position="134"/>
    </location>
</feature>
<dbReference type="GO" id="GO:0048046">
    <property type="term" value="C:apoplast"/>
    <property type="evidence" value="ECO:0007669"/>
    <property type="project" value="UniProtKB-SubCell"/>
</dbReference>
<keyword evidence="4" id="KW-0325">Glycoprotein</keyword>
<dbReference type="GO" id="GO:0042546">
    <property type="term" value="P:cell wall biogenesis"/>
    <property type="evidence" value="ECO:0007669"/>
    <property type="project" value="InterPro"/>
</dbReference>
<dbReference type="PANTHER" id="PTHR31062">
    <property type="entry name" value="XYLOGLUCAN ENDOTRANSGLUCOSYLASE/HYDROLASE PROTEIN 8-RELATED"/>
    <property type="match status" value="1"/>
</dbReference>
<dbReference type="Pfam" id="PF00722">
    <property type="entry name" value="Glyco_hydro_16"/>
    <property type="match status" value="1"/>
</dbReference>
<evidence type="ECO:0000256" key="2">
    <source>
        <dbReference type="ARBA" id="ARBA00022801"/>
    </source>
</evidence>
<comment type="subcellular location">
    <subcellularLocation>
        <location evidence="8">Secreted</location>
        <location evidence="8">Cell wall</location>
    </subcellularLocation>
    <subcellularLocation>
        <location evidence="8">Secreted</location>
        <location evidence="8">Extracellular space</location>
        <location evidence="8">Apoplast</location>
    </subcellularLocation>
</comment>
<dbReference type="CDD" id="cd02176">
    <property type="entry name" value="GH16_XET"/>
    <property type="match status" value="1"/>
</dbReference>
<reference evidence="11" key="1">
    <citation type="submission" date="2020-06" db="EMBL/GenBank/DDBJ databases">
        <title>WGS assembly of Ceratodon purpureus strain R40.</title>
        <authorList>
            <person name="Carey S.B."/>
            <person name="Jenkins J."/>
            <person name="Shu S."/>
            <person name="Lovell J.T."/>
            <person name="Sreedasyam A."/>
            <person name="Maumus F."/>
            <person name="Tiley G.P."/>
            <person name="Fernandez-Pozo N."/>
            <person name="Barry K."/>
            <person name="Chen C."/>
            <person name="Wang M."/>
            <person name="Lipzen A."/>
            <person name="Daum C."/>
            <person name="Saski C.A."/>
            <person name="Payton A.C."/>
            <person name="Mcbreen J.C."/>
            <person name="Conrad R.E."/>
            <person name="Kollar L.M."/>
            <person name="Olsson S."/>
            <person name="Huttunen S."/>
            <person name="Landis J.B."/>
            <person name="Wickett N.J."/>
            <person name="Johnson M.G."/>
            <person name="Rensing S.A."/>
            <person name="Grimwood J."/>
            <person name="Schmutz J."/>
            <person name="Mcdaniel S.F."/>
        </authorList>
    </citation>
    <scope>NUCLEOTIDE SEQUENCE</scope>
    <source>
        <strain evidence="11">R40</strain>
    </source>
</reference>
<dbReference type="Proteomes" id="UP000822688">
    <property type="component" value="Chromosome 5"/>
</dbReference>
<keyword evidence="9" id="KW-1133">Transmembrane helix</keyword>
<keyword evidence="12" id="KW-1185">Reference proteome</keyword>
<comment type="function">
    <text evidence="8">Catalyzes xyloglucan endohydrolysis (XEH) and/or endotransglycosylation (XET). Cleaves and religates xyloglucan polymers, an essential constituent of the primary cell wall, and thereby participates in cell wall construction of growing tissues.</text>
</comment>
<dbReference type="GO" id="GO:0010411">
    <property type="term" value="P:xyloglucan metabolic process"/>
    <property type="evidence" value="ECO:0007669"/>
    <property type="project" value="InterPro"/>
</dbReference>
<dbReference type="GO" id="GO:0016762">
    <property type="term" value="F:xyloglucan:xyloglucosyl transferase activity"/>
    <property type="evidence" value="ECO:0007669"/>
    <property type="project" value="UniProtKB-EC"/>
</dbReference>
<organism evidence="11 12">
    <name type="scientific">Ceratodon purpureus</name>
    <name type="common">Fire moss</name>
    <name type="synonym">Dicranum purpureum</name>
    <dbReference type="NCBI Taxonomy" id="3225"/>
    <lineage>
        <taxon>Eukaryota</taxon>
        <taxon>Viridiplantae</taxon>
        <taxon>Streptophyta</taxon>
        <taxon>Embryophyta</taxon>
        <taxon>Bryophyta</taxon>
        <taxon>Bryophytina</taxon>
        <taxon>Bryopsida</taxon>
        <taxon>Dicranidae</taxon>
        <taxon>Pseudoditrichales</taxon>
        <taxon>Ditrichaceae</taxon>
        <taxon>Ceratodon</taxon>
    </lineage>
</organism>
<evidence type="ECO:0000256" key="6">
    <source>
        <dbReference type="PIRSR" id="PIRSR005604-1"/>
    </source>
</evidence>
<dbReference type="FunFam" id="2.60.120.200:FF:000025">
    <property type="entry name" value="Xyloglucan endotransglucosylase/hydrolase"/>
    <property type="match status" value="1"/>
</dbReference>
<dbReference type="PROSITE" id="PS51762">
    <property type="entry name" value="GH16_2"/>
    <property type="match status" value="1"/>
</dbReference>
<keyword evidence="8" id="KW-0961">Cell wall biogenesis/degradation</keyword>